<organism evidence="1">
    <name type="scientific">Pseudomonas khorasanensis</name>
    <dbReference type="NCBI Taxonomy" id="2745508"/>
    <lineage>
        <taxon>Bacteria</taxon>
        <taxon>Pseudomonadati</taxon>
        <taxon>Pseudomonadota</taxon>
        <taxon>Gammaproteobacteria</taxon>
        <taxon>Pseudomonadales</taxon>
        <taxon>Pseudomonadaceae</taxon>
        <taxon>Pseudomonas</taxon>
    </lineage>
</organism>
<reference evidence="1" key="2">
    <citation type="submission" date="2020-07" db="EMBL/GenBank/DDBJ databases">
        <authorList>
            <person name="Lood C."/>
            <person name="Girard L."/>
        </authorList>
    </citation>
    <scope>NUCLEOTIDE SEQUENCE</scope>
    <source>
        <strain evidence="1">SWRI153</strain>
    </source>
</reference>
<sequence>MGLDPASGLYRAKLPSELNPSGPILQLDAASRLWQPRERFMGATFQGAQRANVFRYLEVEAELDRLLDKIETAGLESQRLRTKWLGVKDTEGERFVLVEREVQHRRELQAFEEATDFCNANKSAIVDLKTTEGYRQRIIALLKGKILAYEQLIESGLSRQALEGSLFDLPDHNRPRAVAFLSKMLGYMKKRQQIDDQLVKKWHVPRPDSNEGILSPIETHRIAAMWVFAKSVLLDHPQPASQAPKASYLATQFAQATTVYGVLEHIPDVARTPVLNELTKQCAAIRDWYERLELPPGPEHVISRDEISTEIREFEHTLGRRLTRYYHEQAVGLTRPGHEQPIDFDFIPEQRRSGPAPKPWRLFRAKKHGIYKIRIGESRRTAQGEEVLDVHNPLHPEQVLQTYEHRDGEWRPWLPPREKGLSALLAEADQHLNKTDSHVDAALRQERKNNNPDNIVEMLQSKAKTLDDIAVALQRHEPAAAETGELLRQLRLDSKRLRDEGEQIRIRIYKDKDFLSADRLIYLIDKGHIRVLKSGDRLKRGKGKDREYLDIYSINDAQTGSPLWHAHFHYAAPDTPSLNFNVRGAHLKTLEQSAKGIVSQRKEEMAHRKHVAIWREYIDGRTAQRIFDLAATSTDRVG</sequence>
<evidence type="ECO:0000313" key="3">
    <source>
        <dbReference type="Proteomes" id="UP000648816"/>
    </source>
</evidence>
<reference evidence="1 3" key="1">
    <citation type="journal article" date="2020" name="Microorganisms">
        <title>Reliable Identification of Environmental Pseudomonas Isolates Using the rpoD Gene.</title>
        <authorList>
            <consortium name="The Broad Institute Genome Sequencing Platform"/>
            <person name="Girard L."/>
            <person name="Lood C."/>
            <person name="Rokni-Zadeh H."/>
            <person name="van Noort V."/>
            <person name="Lavigne R."/>
            <person name="De Mot R."/>
        </authorList>
    </citation>
    <scope>NUCLEOTIDE SEQUENCE</scope>
    <source>
        <strain evidence="1 3">SWRI153</strain>
    </source>
</reference>
<name>A0A923F308_9PSED</name>
<dbReference type="Proteomes" id="UP000648816">
    <property type="component" value="Unassembled WGS sequence"/>
</dbReference>
<accession>A0A923F308</accession>
<keyword evidence="3" id="KW-1185">Reference proteome</keyword>
<dbReference type="AlphaFoldDB" id="A0A923F308"/>
<protein>
    <submittedName>
        <fullName evidence="1">Uncharacterized protein</fullName>
    </submittedName>
</protein>
<reference evidence="2" key="3">
    <citation type="submission" date="2021-06" db="EMBL/GenBank/DDBJ databases">
        <title>Updating the genus Pseudomonas: Description of 43 new species and partition of the Pseudomonas putida group.</title>
        <authorList>
            <person name="Girard L."/>
            <person name="Lood C."/>
            <person name="Vandamme P."/>
            <person name="Rokni-Zadeh H."/>
            <person name="Van Noort V."/>
            <person name="Hofte M."/>
            <person name="Lavigne R."/>
            <person name="De Mot R."/>
        </authorList>
    </citation>
    <scope>NUCLEOTIDE SEQUENCE</scope>
    <source>
        <strain evidence="2">SWRI153</strain>
    </source>
</reference>
<evidence type="ECO:0000313" key="1">
    <source>
        <dbReference type="EMBL" id="MBC3342131.1"/>
    </source>
</evidence>
<dbReference type="EMBL" id="JABWQP020000004">
    <property type="protein sequence ID" value="MBV4486415.1"/>
    <property type="molecule type" value="Genomic_DNA"/>
</dbReference>
<evidence type="ECO:0000313" key="2">
    <source>
        <dbReference type="EMBL" id="MBV4486415.1"/>
    </source>
</evidence>
<dbReference type="EMBL" id="JABWQP010000004">
    <property type="protein sequence ID" value="MBC3342131.1"/>
    <property type="molecule type" value="Genomic_DNA"/>
</dbReference>
<comment type="caution">
    <text evidence="1">The sequence shown here is derived from an EMBL/GenBank/DDBJ whole genome shotgun (WGS) entry which is preliminary data.</text>
</comment>
<dbReference type="RefSeq" id="WP_186531710.1">
    <property type="nucleotide sequence ID" value="NZ_JABWQP020000004.1"/>
</dbReference>
<gene>
    <name evidence="2" type="ORF">HU727_012510</name>
    <name evidence="1" type="ORF">HU727_10810</name>
</gene>
<proteinExistence type="predicted"/>